<dbReference type="PROSITE" id="PS00867">
    <property type="entry name" value="CPSASE_2"/>
    <property type="match status" value="1"/>
</dbReference>
<keyword evidence="9" id="KW-0092">Biotin</keyword>
<proteinExistence type="predicted"/>
<dbReference type="PROSITE" id="PS50968">
    <property type="entry name" value="BIOTINYL_LIPOYL"/>
    <property type="match status" value="1"/>
</dbReference>
<dbReference type="InterPro" id="IPR050856">
    <property type="entry name" value="Biotin_carboxylase_complex"/>
</dbReference>
<dbReference type="SUPFAM" id="SSF56059">
    <property type="entry name" value="Glutathione synthetase ATP-binding domain-like"/>
    <property type="match status" value="1"/>
</dbReference>
<dbReference type="Pfam" id="PF02786">
    <property type="entry name" value="CPSase_L_D2"/>
    <property type="match status" value="1"/>
</dbReference>
<dbReference type="FunFam" id="3.30.1490.20:FF:000003">
    <property type="entry name" value="acetyl-CoA carboxylase isoform X1"/>
    <property type="match status" value="1"/>
</dbReference>
<evidence type="ECO:0000313" key="15">
    <source>
        <dbReference type="EMBL" id="ORZ22460.1"/>
    </source>
</evidence>
<evidence type="ECO:0000256" key="11">
    <source>
        <dbReference type="SAM" id="MobiDB-lite"/>
    </source>
</evidence>
<keyword evidence="7" id="KW-0443">Lipid metabolism</keyword>
<dbReference type="SUPFAM" id="SSF52440">
    <property type="entry name" value="PreATP-grasp domain"/>
    <property type="match status" value="1"/>
</dbReference>
<dbReference type="Pfam" id="PF00364">
    <property type="entry name" value="Biotin_lipoyl"/>
    <property type="match status" value="1"/>
</dbReference>
<evidence type="ECO:0000256" key="8">
    <source>
        <dbReference type="ARBA" id="ARBA00023128"/>
    </source>
</evidence>
<evidence type="ECO:0000256" key="3">
    <source>
        <dbReference type="ARBA" id="ARBA00022598"/>
    </source>
</evidence>
<keyword evidence="4 10" id="KW-0547">Nucleotide-binding</keyword>
<dbReference type="CDD" id="cd06850">
    <property type="entry name" value="biotinyl_domain"/>
    <property type="match status" value="1"/>
</dbReference>
<feature type="domain" description="Lipoyl-binding" evidence="12">
    <location>
        <begin position="702"/>
        <end position="777"/>
    </location>
</feature>
<feature type="compositionally biased region" description="Low complexity" evidence="11">
    <location>
        <begin position="60"/>
        <end position="76"/>
    </location>
</feature>
<dbReference type="PROSITE" id="PS50975">
    <property type="entry name" value="ATP_GRASP"/>
    <property type="match status" value="1"/>
</dbReference>
<name>A0A1X2IUL6_9FUNG</name>
<dbReference type="Proteomes" id="UP000193560">
    <property type="component" value="Unassembled WGS sequence"/>
</dbReference>
<dbReference type="Pfam" id="PF00289">
    <property type="entry name" value="Biotin_carb_N"/>
    <property type="match status" value="1"/>
</dbReference>
<dbReference type="GO" id="GO:0006629">
    <property type="term" value="P:lipid metabolic process"/>
    <property type="evidence" value="ECO:0007669"/>
    <property type="project" value="UniProtKB-KW"/>
</dbReference>
<evidence type="ECO:0000313" key="16">
    <source>
        <dbReference type="Proteomes" id="UP000193560"/>
    </source>
</evidence>
<dbReference type="InterPro" id="IPR000089">
    <property type="entry name" value="Biotin_lipoyl"/>
</dbReference>
<evidence type="ECO:0000259" key="13">
    <source>
        <dbReference type="PROSITE" id="PS50975"/>
    </source>
</evidence>
<sequence>MVPLFHTMKRFSNKYASLVTSRTNIPILLRPSHSRHIPAIYSPCRSPVSRKFLSTLHNTTNFSTNSNSSSNDTTTTDKAQQQPALNGFNAIHYKKTFNKLLVANRGEIACRIIKTAKKMGIQTVAVYSDLDVSAVHVQLADESVRIGAGEPSASYLSIDRIVEAAKATHCDAVHPGYGFLSENPLFVEALDRVGIRFVGPSAWAIAAMGDKIQSKKLAQASGVNVIPGFHGQVHTVAQAVQVAHDIGYPVMIKASAGGGGKGMRIAWTDQELKEGYVLAQQESRFAFGDDRLLIEKYIEQPRHIEIQVLGDSHGHAIYLPERECSIQRRNQKVIEESPSVHLDEATRQAMGEQAVTLAKHVNYNSAGTVEFLVDAQRNFYFLEMNTRLQVEHPVTEYVTGLDLVEQMLYSAAGYPLALEQADVTMNGWAMEARVYAEDPEKYLPSVGRLLTYQEPWTTNTDENYNIDEEDGKQQQQQQRRCDSGFTEGSTIHVEYDPLICKLVTHGKDRQEAMDTMVQALDEYVIKGVTHNIPLLRGVVVHPRFQKGHFSTHFLAEEYPNGFRPPRVAPKDMERLAAVVCGMWIKKEAAYWIQQQNIRPSSSWWVHLTDEQNEQLTEIEVEMATLGQGNYKVISPSLTGVFNMQWPLDGLLSHTSLPDGSAMVIQYLDVLDFGFRVQYHGSKYKVAVLNGEQQRLSNHMKTKNKEEESKWVQSPMPGRIIRVAVKEGDHVILGEELAVVEAMKMQNVLRTSRSGIIKKVYVDTGNAVKSGQMLVEFQDDE</sequence>
<dbReference type="InterPro" id="IPR011054">
    <property type="entry name" value="Rudment_hybrid_motif"/>
</dbReference>
<dbReference type="Gene3D" id="3.30.470.20">
    <property type="entry name" value="ATP-grasp fold, B domain"/>
    <property type="match status" value="1"/>
</dbReference>
<feature type="domain" description="ATP-grasp" evidence="13">
    <location>
        <begin position="215"/>
        <end position="412"/>
    </location>
</feature>
<keyword evidence="5 10" id="KW-0067">ATP-binding</keyword>
<keyword evidence="8" id="KW-0496">Mitochondrion</keyword>
<dbReference type="GO" id="GO:0005524">
    <property type="term" value="F:ATP binding"/>
    <property type="evidence" value="ECO:0007669"/>
    <property type="project" value="UniProtKB-UniRule"/>
</dbReference>
<dbReference type="PANTHER" id="PTHR18866:SF33">
    <property type="entry name" value="METHYLCROTONOYL-COA CARBOXYLASE SUBUNIT ALPHA, MITOCHONDRIAL-RELATED"/>
    <property type="match status" value="1"/>
</dbReference>
<dbReference type="PROSITE" id="PS00866">
    <property type="entry name" value="CPSASE_1"/>
    <property type="match status" value="1"/>
</dbReference>
<evidence type="ECO:0000256" key="9">
    <source>
        <dbReference type="ARBA" id="ARBA00023267"/>
    </source>
</evidence>
<dbReference type="FunFam" id="2.40.50.100:FF:000003">
    <property type="entry name" value="Acetyl-CoA carboxylase biotin carboxyl carrier protein"/>
    <property type="match status" value="1"/>
</dbReference>
<feature type="domain" description="Biotin carboxylation" evidence="14">
    <location>
        <begin position="96"/>
        <end position="559"/>
    </location>
</feature>
<dbReference type="GO" id="GO:0004658">
    <property type="term" value="F:propionyl-CoA carboxylase activity"/>
    <property type="evidence" value="ECO:0007669"/>
    <property type="project" value="TreeGrafter"/>
</dbReference>
<dbReference type="Gene3D" id="3.30.700.30">
    <property type="match status" value="1"/>
</dbReference>
<dbReference type="SUPFAM" id="SSF51246">
    <property type="entry name" value="Rudiment single hybrid motif"/>
    <property type="match status" value="1"/>
</dbReference>
<dbReference type="FunFam" id="3.30.470.20:FF:000028">
    <property type="entry name" value="Methylcrotonoyl-CoA carboxylase subunit alpha, mitochondrial"/>
    <property type="match status" value="1"/>
</dbReference>
<dbReference type="InterPro" id="IPR011761">
    <property type="entry name" value="ATP-grasp"/>
</dbReference>
<dbReference type="FunFam" id="3.40.50.20:FF:000010">
    <property type="entry name" value="Propionyl-CoA carboxylase subunit alpha"/>
    <property type="match status" value="1"/>
</dbReference>
<dbReference type="InterPro" id="IPR005479">
    <property type="entry name" value="CPAse_ATP-bd"/>
</dbReference>
<comment type="cofactor">
    <cofactor evidence="1">
        <name>biotin</name>
        <dbReference type="ChEBI" id="CHEBI:57586"/>
    </cofactor>
</comment>
<evidence type="ECO:0000256" key="6">
    <source>
        <dbReference type="ARBA" id="ARBA00022946"/>
    </source>
</evidence>
<dbReference type="InterPro" id="IPR011053">
    <property type="entry name" value="Single_hybrid_motif"/>
</dbReference>
<evidence type="ECO:0000256" key="7">
    <source>
        <dbReference type="ARBA" id="ARBA00023098"/>
    </source>
</evidence>
<keyword evidence="6" id="KW-0809">Transit peptide</keyword>
<evidence type="ECO:0000256" key="1">
    <source>
        <dbReference type="ARBA" id="ARBA00001953"/>
    </source>
</evidence>
<keyword evidence="16" id="KW-1185">Reference proteome</keyword>
<dbReference type="Pfam" id="PF18140">
    <property type="entry name" value="PCC_BT"/>
    <property type="match status" value="1"/>
</dbReference>
<feature type="region of interest" description="Disordered" evidence="11">
    <location>
        <begin position="60"/>
        <end position="79"/>
    </location>
</feature>
<dbReference type="InterPro" id="IPR005481">
    <property type="entry name" value="BC-like_N"/>
</dbReference>
<evidence type="ECO:0000256" key="2">
    <source>
        <dbReference type="ARBA" id="ARBA00004305"/>
    </source>
</evidence>
<reference evidence="15 16" key="1">
    <citation type="submission" date="2016-07" db="EMBL/GenBank/DDBJ databases">
        <title>Pervasive Adenine N6-methylation of Active Genes in Fungi.</title>
        <authorList>
            <consortium name="DOE Joint Genome Institute"/>
            <person name="Mondo S.J."/>
            <person name="Dannebaum R.O."/>
            <person name="Kuo R.C."/>
            <person name="Labutti K."/>
            <person name="Haridas S."/>
            <person name="Kuo A."/>
            <person name="Salamov A."/>
            <person name="Ahrendt S.R."/>
            <person name="Lipzen A."/>
            <person name="Sullivan W."/>
            <person name="Andreopoulos W.B."/>
            <person name="Clum A."/>
            <person name="Lindquist E."/>
            <person name="Daum C."/>
            <person name="Ramamoorthy G.K."/>
            <person name="Gryganskyi A."/>
            <person name="Culley D."/>
            <person name="Magnuson J.K."/>
            <person name="James T.Y."/>
            <person name="O'Malley M.A."/>
            <person name="Stajich J.E."/>
            <person name="Spatafora J.W."/>
            <person name="Visel A."/>
            <person name="Grigoriev I.V."/>
        </authorList>
    </citation>
    <scope>NUCLEOTIDE SEQUENCE [LARGE SCALE GENOMIC DNA]</scope>
    <source>
        <strain evidence="15 16">NRRL 1336</strain>
    </source>
</reference>
<dbReference type="AlphaFoldDB" id="A0A1X2IUL6"/>
<dbReference type="EMBL" id="MCGE01000004">
    <property type="protein sequence ID" value="ORZ22460.1"/>
    <property type="molecule type" value="Genomic_DNA"/>
</dbReference>
<dbReference type="InterPro" id="IPR005482">
    <property type="entry name" value="Biotin_COase_C"/>
</dbReference>
<gene>
    <name evidence="15" type="ORF">BCR42DRAFT_406227</name>
</gene>
<dbReference type="GO" id="GO:0005759">
    <property type="term" value="C:mitochondrial matrix"/>
    <property type="evidence" value="ECO:0007669"/>
    <property type="project" value="UniProtKB-SubCell"/>
</dbReference>
<keyword evidence="3" id="KW-0436">Ligase</keyword>
<accession>A0A1X2IUL6</accession>
<dbReference type="Gene3D" id="2.40.50.100">
    <property type="match status" value="1"/>
</dbReference>
<dbReference type="SMART" id="SM00878">
    <property type="entry name" value="Biotin_carb_C"/>
    <property type="match status" value="1"/>
</dbReference>
<evidence type="ECO:0000256" key="4">
    <source>
        <dbReference type="ARBA" id="ARBA00022741"/>
    </source>
</evidence>
<evidence type="ECO:0000259" key="14">
    <source>
        <dbReference type="PROSITE" id="PS50979"/>
    </source>
</evidence>
<evidence type="ECO:0000256" key="5">
    <source>
        <dbReference type="ARBA" id="ARBA00022840"/>
    </source>
</evidence>
<dbReference type="OrthoDB" id="196847at2759"/>
<dbReference type="STRING" id="90262.A0A1X2IUL6"/>
<dbReference type="GO" id="GO:0046872">
    <property type="term" value="F:metal ion binding"/>
    <property type="evidence" value="ECO:0007669"/>
    <property type="project" value="InterPro"/>
</dbReference>
<dbReference type="InterPro" id="IPR041265">
    <property type="entry name" value="PCC_BT"/>
</dbReference>
<evidence type="ECO:0000256" key="10">
    <source>
        <dbReference type="PROSITE-ProRule" id="PRU00409"/>
    </source>
</evidence>
<dbReference type="InterPro" id="IPR011764">
    <property type="entry name" value="Biotin_carboxylation_dom"/>
</dbReference>
<dbReference type="PROSITE" id="PS50979">
    <property type="entry name" value="BC"/>
    <property type="match status" value="1"/>
</dbReference>
<evidence type="ECO:0000259" key="12">
    <source>
        <dbReference type="PROSITE" id="PS50968"/>
    </source>
</evidence>
<feature type="region of interest" description="Disordered" evidence="11">
    <location>
        <begin position="460"/>
        <end position="483"/>
    </location>
</feature>
<comment type="caution">
    <text evidence="15">The sequence shown here is derived from an EMBL/GenBank/DDBJ whole genome shotgun (WGS) entry which is preliminary data.</text>
</comment>
<comment type="subcellular location">
    <subcellularLocation>
        <location evidence="2">Mitochondrion matrix</location>
    </subcellularLocation>
</comment>
<dbReference type="SUPFAM" id="SSF51230">
    <property type="entry name" value="Single hybrid motif"/>
    <property type="match status" value="1"/>
</dbReference>
<dbReference type="InterPro" id="IPR016185">
    <property type="entry name" value="PreATP-grasp_dom_sf"/>
</dbReference>
<dbReference type="PANTHER" id="PTHR18866">
    <property type="entry name" value="CARBOXYLASE:PYRUVATE/ACETYL-COA/PROPIONYL-COA CARBOXYLASE"/>
    <property type="match status" value="1"/>
</dbReference>
<protein>
    <submittedName>
        <fullName evidence="15">Carbamoyl-phosphate synthase L chain, ATP binding domain-domain-containing protein</fullName>
    </submittedName>
</protein>
<organism evidence="15 16">
    <name type="scientific">Absidia repens</name>
    <dbReference type="NCBI Taxonomy" id="90262"/>
    <lineage>
        <taxon>Eukaryota</taxon>
        <taxon>Fungi</taxon>
        <taxon>Fungi incertae sedis</taxon>
        <taxon>Mucoromycota</taxon>
        <taxon>Mucoromycotina</taxon>
        <taxon>Mucoromycetes</taxon>
        <taxon>Mucorales</taxon>
        <taxon>Cunninghamellaceae</taxon>
        <taxon>Absidia</taxon>
    </lineage>
</organism>
<dbReference type="Pfam" id="PF02785">
    <property type="entry name" value="Biotin_carb_C"/>
    <property type="match status" value="1"/>
</dbReference>